<evidence type="ECO:0000313" key="2">
    <source>
        <dbReference type="EMBL" id="KKN46787.1"/>
    </source>
</evidence>
<comment type="caution">
    <text evidence="2">The sequence shown here is derived from an EMBL/GenBank/DDBJ whole genome shotgun (WGS) entry which is preliminary data.</text>
</comment>
<name>A0A0F9RBK2_9ZZZZ</name>
<dbReference type="EMBL" id="LAZR01001311">
    <property type="protein sequence ID" value="KKN46787.1"/>
    <property type="molecule type" value="Genomic_DNA"/>
</dbReference>
<evidence type="ECO:0000313" key="1">
    <source>
        <dbReference type="EMBL" id="KKK94723.1"/>
    </source>
</evidence>
<reference evidence="2" key="1">
    <citation type="journal article" date="2015" name="Nature">
        <title>Complex archaea that bridge the gap between prokaryotes and eukaryotes.</title>
        <authorList>
            <person name="Spang A."/>
            <person name="Saw J.H."/>
            <person name="Jorgensen S.L."/>
            <person name="Zaremba-Niedzwiedzka K."/>
            <person name="Martijn J."/>
            <person name="Lind A.E."/>
            <person name="van Eijk R."/>
            <person name="Schleper C."/>
            <person name="Guy L."/>
            <person name="Ettema T.J."/>
        </authorList>
    </citation>
    <scope>NUCLEOTIDE SEQUENCE</scope>
</reference>
<feature type="non-terminal residue" evidence="2">
    <location>
        <position position="25"/>
    </location>
</feature>
<gene>
    <name evidence="2" type="ORF">LCGC14_0669140</name>
    <name evidence="1" type="ORF">LCGC14_2680040</name>
</gene>
<dbReference type="AlphaFoldDB" id="A0A0F9RBK2"/>
<organism evidence="2">
    <name type="scientific">marine sediment metagenome</name>
    <dbReference type="NCBI Taxonomy" id="412755"/>
    <lineage>
        <taxon>unclassified sequences</taxon>
        <taxon>metagenomes</taxon>
        <taxon>ecological metagenomes</taxon>
    </lineage>
</organism>
<sequence>MRHIGIACDHAGYDLKKAIIEFLSV</sequence>
<dbReference type="EMBL" id="LAZR01047222">
    <property type="protein sequence ID" value="KKK94723.1"/>
    <property type="molecule type" value="Genomic_DNA"/>
</dbReference>
<proteinExistence type="predicted"/>
<accession>A0A0F9RBK2</accession>
<protein>
    <submittedName>
        <fullName evidence="2">Uncharacterized protein</fullName>
    </submittedName>
</protein>